<reference evidence="2" key="1">
    <citation type="journal article" date="2006" name="Proc. Natl. Acad. Sci. U.S.A.">
        <title>The complete genome of Rhodococcus sp. RHA1 provides insights into a catabolic powerhouse.</title>
        <authorList>
            <person name="McLeod M.P."/>
            <person name="Warren R.L."/>
            <person name="Hsiao W.W.L."/>
            <person name="Araki N."/>
            <person name="Myhre M."/>
            <person name="Fernandes C."/>
            <person name="Miyazawa D."/>
            <person name="Wong W."/>
            <person name="Lillquist A.L."/>
            <person name="Wang D."/>
            <person name="Dosanjh M."/>
            <person name="Hara H."/>
            <person name="Petrescu A."/>
            <person name="Morin R.D."/>
            <person name="Yang G."/>
            <person name="Stott J.M."/>
            <person name="Schein J.E."/>
            <person name="Shin H."/>
            <person name="Smailus D."/>
            <person name="Siddiqui A.S."/>
            <person name="Marra M.A."/>
            <person name="Jones S.J.M."/>
            <person name="Holt R."/>
            <person name="Brinkman F.S.L."/>
            <person name="Miyauchi K."/>
            <person name="Fukuda M."/>
            <person name="Davies J.E."/>
            <person name="Mohn W.W."/>
            <person name="Eltis L.D."/>
        </authorList>
    </citation>
    <scope>NUCLEOTIDE SEQUENCE [LARGE SCALE GENOMIC DNA]</scope>
    <source>
        <strain evidence="2">RHA1</strain>
    </source>
</reference>
<sequence length="91" mass="9397">MAASVVFCCVGRAARAGDGWSGEHDGRVRLDRLAGAVEDRSGLQFGLGEAEELLDFPQGVLGGHDRISDHRGRLDVGDVALVAGGLAGPLD</sequence>
<proteinExistence type="predicted"/>
<evidence type="ECO:0000313" key="1">
    <source>
        <dbReference type="EMBL" id="ABG94865.1"/>
    </source>
</evidence>
<dbReference type="HOGENOM" id="CLU_2424927_0_0_11"/>
<evidence type="ECO:0000313" key="2">
    <source>
        <dbReference type="Proteomes" id="UP000008710"/>
    </source>
</evidence>
<gene>
    <name evidence="1" type="ordered locus">RHA1_ro03062</name>
</gene>
<protein>
    <submittedName>
        <fullName evidence="1">Uncharacterized protein</fullName>
    </submittedName>
</protein>
<name>Q0SC71_RHOJR</name>
<dbReference type="Proteomes" id="UP000008710">
    <property type="component" value="Chromosome"/>
</dbReference>
<accession>Q0SC71</accession>
<dbReference type="AlphaFoldDB" id="Q0SC71"/>
<dbReference type="KEGG" id="rha:RHA1_ro03062"/>
<organism evidence="1 2">
    <name type="scientific">Rhodococcus jostii (strain RHA1)</name>
    <dbReference type="NCBI Taxonomy" id="101510"/>
    <lineage>
        <taxon>Bacteria</taxon>
        <taxon>Bacillati</taxon>
        <taxon>Actinomycetota</taxon>
        <taxon>Actinomycetes</taxon>
        <taxon>Mycobacteriales</taxon>
        <taxon>Nocardiaceae</taxon>
        <taxon>Rhodococcus</taxon>
    </lineage>
</organism>
<dbReference type="EMBL" id="CP000431">
    <property type="protein sequence ID" value="ABG94865.1"/>
    <property type="molecule type" value="Genomic_DNA"/>
</dbReference>